<dbReference type="GO" id="GO:0005680">
    <property type="term" value="C:anaphase-promoting complex"/>
    <property type="evidence" value="ECO:0007669"/>
    <property type="project" value="TreeGrafter"/>
</dbReference>
<gene>
    <name evidence="8" type="ORF">M231_07146</name>
</gene>
<evidence type="ECO:0000256" key="4">
    <source>
        <dbReference type="ARBA" id="ARBA00022786"/>
    </source>
</evidence>
<dbReference type="EMBL" id="SDIL01000129">
    <property type="protein sequence ID" value="RXK35616.1"/>
    <property type="molecule type" value="Genomic_DNA"/>
</dbReference>
<dbReference type="PANTHER" id="PTHR45957:SF1">
    <property type="entry name" value="ANAPHASE-PROMOTING COMPLEX SUBUNIT 2"/>
    <property type="match status" value="1"/>
</dbReference>
<dbReference type="InterPro" id="IPR044554">
    <property type="entry name" value="ANAPC2"/>
</dbReference>
<dbReference type="InterPro" id="IPR016158">
    <property type="entry name" value="Cullin_homology"/>
</dbReference>
<dbReference type="Gene3D" id="3.30.230.130">
    <property type="entry name" value="Cullin, Chain C, Domain 2"/>
    <property type="match status" value="1"/>
</dbReference>
<dbReference type="GO" id="GO:0007091">
    <property type="term" value="P:metaphase/anaphase transition of mitotic cell cycle"/>
    <property type="evidence" value="ECO:0007669"/>
    <property type="project" value="TreeGrafter"/>
</dbReference>
<dbReference type="SUPFAM" id="SSF46785">
    <property type="entry name" value="Winged helix' DNA-binding domain"/>
    <property type="match status" value="1"/>
</dbReference>
<dbReference type="Pfam" id="PF25773">
    <property type="entry name" value="TPR_ANAPC2"/>
    <property type="match status" value="1"/>
</dbReference>
<evidence type="ECO:0000259" key="7">
    <source>
        <dbReference type="PROSITE" id="PS50069"/>
    </source>
</evidence>
<dbReference type="SMART" id="SM00182">
    <property type="entry name" value="CULLIN"/>
    <property type="match status" value="1"/>
</dbReference>
<evidence type="ECO:0000256" key="2">
    <source>
        <dbReference type="ARBA" id="ARBA00022618"/>
    </source>
</evidence>
<name>A0A4Q1BCV6_TREME</name>
<evidence type="ECO:0000313" key="8">
    <source>
        <dbReference type="EMBL" id="RXK35616.1"/>
    </source>
</evidence>
<keyword evidence="4" id="KW-0833">Ubl conjugation pathway</keyword>
<dbReference type="STRING" id="5217.A0A4Q1BCV6"/>
<keyword evidence="3" id="KW-0498">Mitosis</keyword>
<dbReference type="OrthoDB" id="5581181at2759"/>
<keyword evidence="2" id="KW-0132">Cell division</keyword>
<keyword evidence="9" id="KW-1185">Reference proteome</keyword>
<dbReference type="GO" id="GO:0051301">
    <property type="term" value="P:cell division"/>
    <property type="evidence" value="ECO:0007669"/>
    <property type="project" value="UniProtKB-KW"/>
</dbReference>
<feature type="domain" description="Cullin family profile" evidence="7">
    <location>
        <begin position="430"/>
        <end position="667"/>
    </location>
</feature>
<dbReference type="GO" id="GO:0070979">
    <property type="term" value="P:protein K11-linked ubiquitination"/>
    <property type="evidence" value="ECO:0007669"/>
    <property type="project" value="TreeGrafter"/>
</dbReference>
<sequence>MALTAALQLWDIPSTSKQGAANSEVAQAWRVASEFLFPRDLAGMRSAGRPVETPEVTSAFGLLSQMQRSATLFHDFLDAVEDRFYLVKQDIQRYVNRLQETAAVSVVPQVETIMVEMLDRLNAWQRAWGIPLRAMRDNKVISGFTSTFSALLHSSLPSIFPAYLHSFLVKSLASLPSHLIDPPHNPHLLQSVPINLQKVSPPSPHLSKLGILPRYSATLSGAAYEEISKIAREEAGRGWETRRLTRARQRVGDGVANWLAGMFEGEYYHDVVSPELTLVTGNEAAQTGLRPMFSRFDYYLCKCFFDIRTDELFDIIVAYPDSMAALEDLKECLFKVDQRSVLVDKLKTSTLKRLLHPGAETKVVIAGYISTIRCLRILDPAGVLLHKVADPIRKHLRERQDTIRCIVSTMVEGDELQDENESSAGLIPQVNDETVEDFSDPKWDPEPYDAAPEFRSGKASDIISTLVSIYESRDVIVKELQILLATRLLAVKDYDAVREIRTVELLKIRFGEQALQICDVMLKDMADSKRIDDHVHGDIESKVHPLVISRMFWPNIQPSSLHLTPKLERYALLFSIISYANASSAQRAYEAAFHHFKPDKRLRWLQHIGTAVVKLELEDRVVEVEATPIQAAIAELFSEKSLWSLVELGQRLGVLEESTLRSALGFWVGLGVIKSEGERWTLLEVAEQGPVPVQTHVEDAPLPQKESADEMNANKVRIHWLYIKGVLTNLGPTSLDRIQGMLKYIDEYDQSIDDLEQFMTAARGEGMVDLRSDGKWVLREGG</sequence>
<dbReference type="Gene3D" id="1.10.10.10">
    <property type="entry name" value="Winged helix-like DNA-binding domain superfamily/Winged helix DNA-binding domain"/>
    <property type="match status" value="1"/>
</dbReference>
<dbReference type="AlphaFoldDB" id="A0A4Q1BCV6"/>
<dbReference type="Gene3D" id="1.20.1310.10">
    <property type="entry name" value="Cullin Repeats"/>
    <property type="match status" value="1"/>
</dbReference>
<evidence type="ECO:0000256" key="6">
    <source>
        <dbReference type="PROSITE-ProRule" id="PRU00330"/>
    </source>
</evidence>
<evidence type="ECO:0000256" key="1">
    <source>
        <dbReference type="ARBA" id="ARBA00016068"/>
    </source>
</evidence>
<evidence type="ECO:0000256" key="5">
    <source>
        <dbReference type="ARBA" id="ARBA00023306"/>
    </source>
</evidence>
<dbReference type="GO" id="GO:0006511">
    <property type="term" value="P:ubiquitin-dependent protein catabolic process"/>
    <property type="evidence" value="ECO:0007669"/>
    <property type="project" value="InterPro"/>
</dbReference>
<dbReference type="PROSITE" id="PS50069">
    <property type="entry name" value="CULLIN_2"/>
    <property type="match status" value="1"/>
</dbReference>
<dbReference type="InterPro" id="IPR036390">
    <property type="entry name" value="WH_DNA-bd_sf"/>
</dbReference>
<dbReference type="InterPro" id="IPR036317">
    <property type="entry name" value="Cullin_homology_sf"/>
</dbReference>
<accession>A0A4Q1BCV6</accession>
<dbReference type="Proteomes" id="UP000289152">
    <property type="component" value="Unassembled WGS sequence"/>
</dbReference>
<reference evidence="8 9" key="1">
    <citation type="submission" date="2016-06" db="EMBL/GenBank/DDBJ databases">
        <title>Evolution of pathogenesis and genome organization in the Tremellales.</title>
        <authorList>
            <person name="Cuomo C."/>
            <person name="Litvintseva A."/>
            <person name="Heitman J."/>
            <person name="Chen Y."/>
            <person name="Sun S."/>
            <person name="Springer D."/>
            <person name="Dromer F."/>
            <person name="Young S."/>
            <person name="Zeng Q."/>
            <person name="Chapman S."/>
            <person name="Gujja S."/>
            <person name="Saif S."/>
            <person name="Birren B."/>
        </authorList>
    </citation>
    <scope>NUCLEOTIDE SEQUENCE [LARGE SCALE GENOMIC DNA]</scope>
    <source>
        <strain evidence="8 9">ATCC 28783</strain>
    </source>
</reference>
<dbReference type="GO" id="GO:0031625">
    <property type="term" value="F:ubiquitin protein ligase binding"/>
    <property type="evidence" value="ECO:0007669"/>
    <property type="project" value="InterPro"/>
</dbReference>
<keyword evidence="5" id="KW-0131">Cell cycle</keyword>
<dbReference type="InterPro" id="IPR057975">
    <property type="entry name" value="TPR_ANAPC2"/>
</dbReference>
<protein>
    <recommendedName>
        <fullName evidence="1">Anaphase-promoting complex subunit 2</fullName>
    </recommendedName>
</protein>
<comment type="similarity">
    <text evidence="6">Belongs to the cullin family.</text>
</comment>
<dbReference type="InterPro" id="IPR014786">
    <property type="entry name" value="ANAPC2_C"/>
</dbReference>
<evidence type="ECO:0000313" key="9">
    <source>
        <dbReference type="Proteomes" id="UP000289152"/>
    </source>
</evidence>
<dbReference type="SUPFAM" id="SSF75632">
    <property type="entry name" value="Cullin homology domain"/>
    <property type="match status" value="1"/>
</dbReference>
<organism evidence="8 9">
    <name type="scientific">Tremella mesenterica</name>
    <name type="common">Jelly fungus</name>
    <dbReference type="NCBI Taxonomy" id="5217"/>
    <lineage>
        <taxon>Eukaryota</taxon>
        <taxon>Fungi</taxon>
        <taxon>Dikarya</taxon>
        <taxon>Basidiomycota</taxon>
        <taxon>Agaricomycotina</taxon>
        <taxon>Tremellomycetes</taxon>
        <taxon>Tremellales</taxon>
        <taxon>Tremellaceae</taxon>
        <taxon>Tremella</taxon>
    </lineage>
</organism>
<dbReference type="PANTHER" id="PTHR45957">
    <property type="entry name" value="ANAPHASE-PROMOTING COMPLEX SUBUNIT 2"/>
    <property type="match status" value="1"/>
</dbReference>
<dbReference type="InParanoid" id="A0A4Q1BCV6"/>
<evidence type="ECO:0000256" key="3">
    <source>
        <dbReference type="ARBA" id="ARBA00022776"/>
    </source>
</evidence>
<dbReference type="InterPro" id="IPR036388">
    <property type="entry name" value="WH-like_DNA-bd_sf"/>
</dbReference>
<dbReference type="Pfam" id="PF08672">
    <property type="entry name" value="ANAPC2"/>
    <property type="match status" value="1"/>
</dbReference>
<proteinExistence type="inferred from homology"/>
<dbReference type="VEuPathDB" id="FungiDB:TREMEDRAFT_45474"/>
<dbReference type="FunCoup" id="A0A4Q1BCV6">
    <property type="interactions" value="410"/>
</dbReference>
<comment type="caution">
    <text evidence="8">The sequence shown here is derived from an EMBL/GenBank/DDBJ whole genome shotgun (WGS) entry which is preliminary data.</text>
</comment>